<dbReference type="Gene3D" id="3.80.10.10">
    <property type="entry name" value="Ribonuclease Inhibitor"/>
    <property type="match status" value="1"/>
</dbReference>
<gene>
    <name evidence="1" type="ORF">R3P38DRAFT_2850965</name>
</gene>
<proteinExistence type="predicted"/>
<evidence type="ECO:0000313" key="1">
    <source>
        <dbReference type="EMBL" id="KAK7053563.1"/>
    </source>
</evidence>
<keyword evidence="2" id="KW-1185">Reference proteome</keyword>
<evidence type="ECO:0000313" key="2">
    <source>
        <dbReference type="Proteomes" id="UP001362999"/>
    </source>
</evidence>
<reference evidence="1 2" key="1">
    <citation type="journal article" date="2024" name="J Genomics">
        <title>Draft genome sequencing and assembly of Favolaschia claudopus CIRM-BRFM 2984 isolated from oak limbs.</title>
        <authorList>
            <person name="Navarro D."/>
            <person name="Drula E."/>
            <person name="Chaduli D."/>
            <person name="Cazenave R."/>
            <person name="Ahrendt S."/>
            <person name="Wang J."/>
            <person name="Lipzen A."/>
            <person name="Daum C."/>
            <person name="Barry K."/>
            <person name="Grigoriev I.V."/>
            <person name="Favel A."/>
            <person name="Rosso M.N."/>
            <person name="Martin F."/>
        </authorList>
    </citation>
    <scope>NUCLEOTIDE SEQUENCE [LARGE SCALE GENOMIC DNA]</scope>
    <source>
        <strain evidence="1 2">CIRM-BRFM 2984</strain>
    </source>
</reference>
<dbReference type="EMBL" id="JAWWNJ010000006">
    <property type="protein sequence ID" value="KAK7053563.1"/>
    <property type="molecule type" value="Genomic_DNA"/>
</dbReference>
<sequence>MGTETERGKSDSTSIDSFVSEARELEAQIAWHYEQIKILKAKRNAIVPIRRLPNELMTRIFTIFAVDSDSPLSEALFSLKWTKIMKVCQHWYSLALAAQHLWAFIDLKWSSSNSRRLLAQLERSGAAPLTIKLNLRSYSNHYASYVVGHSARIRELEFAGEAKYIFAFIATLPHSDFTSLSSLSLDASSHLDQLPNEIGRSLPSVLLEGRLPHLQSLSLDSINLPWTALRGLTSLSLTRCADSSQSNPSTFAGLLDMLAASPLLRYLKLHRICPAPIPEQFYPTIDLPELASLTLQDPENRCQALIEHLHFPLHASLNLFPHGLHSGADIRDILVPIRRRLRSPGVPAPLLLKLYRTREAQCATSFHNTTTPPDLLSRLNMECPLSMNCHPSTEHNLRQMLTKLIKAVPSNFITHLDGRETYSMRPATWHTVIRLLPSLETIHLLSNRGAVSCITALQQIALMDSDRRRTFPELHRLHIIVFRLDSGDNAVTDTLTALEEFFQLEPAVGTFLKTVEFVDSQDVLCDGGPLDAKLQHMFALTKADIIVNGEIYDPIQREKELAQFREEQKAFALKYGLEYSYPGDD</sequence>
<name>A0AAW0DQ39_9AGAR</name>
<dbReference type="InterPro" id="IPR032675">
    <property type="entry name" value="LRR_dom_sf"/>
</dbReference>
<dbReference type="Proteomes" id="UP001362999">
    <property type="component" value="Unassembled WGS sequence"/>
</dbReference>
<protein>
    <submittedName>
        <fullName evidence="1">F-box domain-containing protein</fullName>
    </submittedName>
</protein>
<accession>A0AAW0DQ39</accession>
<dbReference type="AlphaFoldDB" id="A0AAW0DQ39"/>
<comment type="caution">
    <text evidence="1">The sequence shown here is derived from an EMBL/GenBank/DDBJ whole genome shotgun (WGS) entry which is preliminary data.</text>
</comment>
<organism evidence="1 2">
    <name type="scientific">Favolaschia claudopus</name>
    <dbReference type="NCBI Taxonomy" id="2862362"/>
    <lineage>
        <taxon>Eukaryota</taxon>
        <taxon>Fungi</taxon>
        <taxon>Dikarya</taxon>
        <taxon>Basidiomycota</taxon>
        <taxon>Agaricomycotina</taxon>
        <taxon>Agaricomycetes</taxon>
        <taxon>Agaricomycetidae</taxon>
        <taxon>Agaricales</taxon>
        <taxon>Marasmiineae</taxon>
        <taxon>Mycenaceae</taxon>
        <taxon>Favolaschia</taxon>
    </lineage>
</organism>